<dbReference type="EMBL" id="RQGD01000034">
    <property type="protein sequence ID" value="TGL58129.1"/>
    <property type="molecule type" value="Genomic_DNA"/>
</dbReference>
<feature type="chain" id="PRO_5020982477" evidence="2">
    <location>
        <begin position="20"/>
        <end position="403"/>
    </location>
</feature>
<organism evidence="3 4">
    <name type="scientific">Leptospira ognonensis</name>
    <dbReference type="NCBI Taxonomy" id="2484945"/>
    <lineage>
        <taxon>Bacteria</taxon>
        <taxon>Pseudomonadati</taxon>
        <taxon>Spirochaetota</taxon>
        <taxon>Spirochaetia</taxon>
        <taxon>Leptospirales</taxon>
        <taxon>Leptospiraceae</taxon>
        <taxon>Leptospira</taxon>
    </lineage>
</organism>
<protein>
    <submittedName>
        <fullName evidence="3">Uncharacterized protein</fullName>
    </submittedName>
</protein>
<proteinExistence type="predicted"/>
<reference evidence="3" key="1">
    <citation type="journal article" date="2019" name="PLoS Negl. Trop. Dis.">
        <title>Revisiting the worldwide diversity of Leptospira species in the environment.</title>
        <authorList>
            <person name="Vincent A.T."/>
            <person name="Schiettekatte O."/>
            <person name="Bourhy P."/>
            <person name="Veyrier F.J."/>
            <person name="Picardeau M."/>
        </authorList>
    </citation>
    <scope>NUCLEOTIDE SEQUENCE [LARGE SCALE GENOMIC DNA]</scope>
    <source>
        <strain evidence="3">201702476</strain>
    </source>
</reference>
<evidence type="ECO:0000256" key="2">
    <source>
        <dbReference type="SAM" id="SignalP"/>
    </source>
</evidence>
<comment type="caution">
    <text evidence="3">The sequence shown here is derived from an EMBL/GenBank/DDBJ whole genome shotgun (WGS) entry which is preliminary data.</text>
</comment>
<feature type="region of interest" description="Disordered" evidence="1">
    <location>
        <begin position="308"/>
        <end position="330"/>
    </location>
</feature>
<sequence>MFRYTILFFCVLVSTGLSAISIEEELKNKCQFEDDQPLPKDKYSRLIHKMEFEKARDFCDTQPKDKKNCKASARFWLGAREFANREDETAETYFLEGLEFKSANGKVVDWIHNKGNHTGWGNPEDMLRYVQKSKTLDSKEPKYIQTLTYVIVANTETEKLQKRMDPCLALHGLLSLKVLKRYIELFSENQLTIEIKMINVTQTATRLNERNYIMLSGLAPWDENLSLQMNQIATESDLVFIAFPRFGGNANANYGSFPIVPKFANSPFRTYIKMPSEWLTMINFPQIFHEYMHTVEFHMNRNGDKKFHATSHGSDGKRVEEITGLPTSSTGETDWAEHLFANRIRELAISLELSKQKNGWEQIFGIHLQNKNLYSETQIKELYKKYKGMPSTEGHLPNTEDSN</sequence>
<evidence type="ECO:0000256" key="1">
    <source>
        <dbReference type="SAM" id="MobiDB-lite"/>
    </source>
</evidence>
<gene>
    <name evidence="3" type="ORF">EHQ58_12155</name>
</gene>
<name>A0A4R9JZK5_9LEPT</name>
<evidence type="ECO:0000313" key="3">
    <source>
        <dbReference type="EMBL" id="TGL58129.1"/>
    </source>
</evidence>
<dbReference type="OrthoDB" id="9831029at2"/>
<feature type="signal peptide" evidence="2">
    <location>
        <begin position="1"/>
        <end position="19"/>
    </location>
</feature>
<dbReference type="Proteomes" id="UP000297693">
    <property type="component" value="Unassembled WGS sequence"/>
</dbReference>
<keyword evidence="2" id="KW-0732">Signal</keyword>
<dbReference type="RefSeq" id="WP_135624147.1">
    <property type="nucleotide sequence ID" value="NZ_RQGD01000034.1"/>
</dbReference>
<dbReference type="AlphaFoldDB" id="A0A4R9JZK5"/>
<keyword evidence="4" id="KW-1185">Reference proteome</keyword>
<evidence type="ECO:0000313" key="4">
    <source>
        <dbReference type="Proteomes" id="UP000297693"/>
    </source>
</evidence>
<accession>A0A4R9JZK5</accession>